<sequence>MGWLRNWRRQRIAQRYRLSPAAWSRAEAALPGLRRLPPGTRQRLAAAATALIHEKRFEGVAGVTLDALAVDTVALQAAVPVLELGVDWYAPWTTILLYPAGFVATHEYEDEDGVVHVEQGPLIGEAWEGGPLVLSLEDALAPEPGSSVVIHECAHKLDMGQGAVNGLPPLPRGMTVDDWSAAFLPAFHTMEAYAAEGACAVTPLDPYAGQDPGEFFAVATETFFADPHRLRRAFPEVYRQLARFYGWSLG</sequence>
<protein>
    <recommendedName>
        <fullName evidence="3">Zinc-dependent peptidase</fullName>
    </recommendedName>
</protein>
<accession>A1WSZ6</accession>
<dbReference type="Gene3D" id="3.40.390.10">
    <property type="entry name" value="Collagenase (Catalytic Domain)"/>
    <property type="match status" value="1"/>
</dbReference>
<reference evidence="1 2" key="2">
    <citation type="journal article" date="2013" name="Stand. Genomic Sci.">
        <title>Complete genome sequence of Halorhodospira halophila SL1.</title>
        <authorList>
            <person name="Challacombe J.F."/>
            <person name="Majid S."/>
            <person name="Deole R."/>
            <person name="Brettin T.S."/>
            <person name="Bruce D."/>
            <person name="Delano S.F."/>
            <person name="Detter J.C."/>
            <person name="Gleasner C.D."/>
            <person name="Han C.S."/>
            <person name="Misra M."/>
            <person name="Reitenga K.G."/>
            <person name="Mikhailova N."/>
            <person name="Woyke T."/>
            <person name="Pitluck S."/>
            <person name="Nolan M."/>
            <person name="Land M.L."/>
            <person name="Saunders E."/>
            <person name="Tapia R."/>
            <person name="Lapidus A."/>
            <person name="Ivanova N."/>
            <person name="Hoff W.D."/>
        </authorList>
    </citation>
    <scope>NUCLEOTIDE SEQUENCE [LARGE SCALE GENOMIC DNA]</scope>
    <source>
        <strain evidence="2">DSM 244 / SL1</strain>
    </source>
</reference>
<dbReference type="InterPro" id="IPR024079">
    <property type="entry name" value="MetalloPept_cat_dom_sf"/>
</dbReference>
<evidence type="ECO:0008006" key="3">
    <source>
        <dbReference type="Google" id="ProtNLM"/>
    </source>
</evidence>
<dbReference type="Proteomes" id="UP000000647">
    <property type="component" value="Chromosome"/>
</dbReference>
<evidence type="ECO:0000313" key="1">
    <source>
        <dbReference type="EMBL" id="ABM60808.1"/>
    </source>
</evidence>
<dbReference type="PANTHER" id="PTHR30164:SF2">
    <property type="entry name" value="PROTEIN MTFA"/>
    <property type="match status" value="1"/>
</dbReference>
<dbReference type="GO" id="GO:0004177">
    <property type="term" value="F:aminopeptidase activity"/>
    <property type="evidence" value="ECO:0007669"/>
    <property type="project" value="TreeGrafter"/>
</dbReference>
<reference evidence="2" key="1">
    <citation type="submission" date="2006-12" db="EMBL/GenBank/DDBJ databases">
        <title>Complete sequence of Halorhodospira halophila SL1.</title>
        <authorList>
            <consortium name="US DOE Joint Genome Institute"/>
            <person name="Copeland A."/>
            <person name="Lucas S."/>
            <person name="Lapidus A."/>
            <person name="Barry K."/>
            <person name="Detter J.C."/>
            <person name="Glavina del Rio T."/>
            <person name="Hammon N."/>
            <person name="Israni S."/>
            <person name="Dalin E."/>
            <person name="Tice H."/>
            <person name="Pitluck S."/>
            <person name="Saunders E."/>
            <person name="Brettin T."/>
            <person name="Bruce D."/>
            <person name="Han C."/>
            <person name="Tapia R."/>
            <person name="Schmutz J."/>
            <person name="Larimer F."/>
            <person name="Land M."/>
            <person name="Hauser L."/>
            <person name="Kyrpides N."/>
            <person name="Mikhailova N."/>
            <person name="Hoff W."/>
            <person name="Richardson P."/>
        </authorList>
    </citation>
    <scope>NUCLEOTIDE SEQUENCE [LARGE SCALE GENOMIC DNA]</scope>
    <source>
        <strain evidence="2">DSM 244 / SL1</strain>
    </source>
</reference>
<dbReference type="SUPFAM" id="SSF55486">
    <property type="entry name" value="Metalloproteases ('zincins'), catalytic domain"/>
    <property type="match status" value="1"/>
</dbReference>
<dbReference type="CDD" id="cd20169">
    <property type="entry name" value="Peptidase_M90_mtfA"/>
    <property type="match status" value="1"/>
</dbReference>
<dbReference type="InterPro" id="IPR042252">
    <property type="entry name" value="MtfA_N"/>
</dbReference>
<organism evidence="1 2">
    <name type="scientific">Halorhodospira halophila (strain DSM 244 / SL1)</name>
    <name type="common">Ectothiorhodospira halophila (strain DSM 244 / SL1)</name>
    <dbReference type="NCBI Taxonomy" id="349124"/>
    <lineage>
        <taxon>Bacteria</taxon>
        <taxon>Pseudomonadati</taxon>
        <taxon>Pseudomonadota</taxon>
        <taxon>Gammaproteobacteria</taxon>
        <taxon>Chromatiales</taxon>
        <taxon>Ectothiorhodospiraceae</taxon>
        <taxon>Halorhodospira</taxon>
    </lineage>
</organism>
<gene>
    <name evidence="1" type="ordered locus">Hhal_0013</name>
</gene>
<dbReference type="eggNOG" id="COG3228">
    <property type="taxonomic scope" value="Bacteria"/>
</dbReference>
<proteinExistence type="predicted"/>
<evidence type="ECO:0000313" key="2">
    <source>
        <dbReference type="Proteomes" id="UP000000647"/>
    </source>
</evidence>
<dbReference type="RefSeq" id="WP_011812831.1">
    <property type="nucleotide sequence ID" value="NC_008789.1"/>
</dbReference>
<dbReference type="HOGENOM" id="CLU_063037_0_1_6"/>
<dbReference type="EMBL" id="CP000544">
    <property type="protein sequence ID" value="ABM60808.1"/>
    <property type="molecule type" value="Genomic_DNA"/>
</dbReference>
<name>A1WSZ6_HALHL</name>
<keyword evidence="2" id="KW-1185">Reference proteome</keyword>
<dbReference type="PANTHER" id="PTHR30164">
    <property type="entry name" value="MTFA PEPTIDASE"/>
    <property type="match status" value="1"/>
</dbReference>
<dbReference type="AlphaFoldDB" id="A1WSZ6"/>
<dbReference type="InterPro" id="IPR010384">
    <property type="entry name" value="MtfA_fam"/>
</dbReference>
<dbReference type="GO" id="GO:0005829">
    <property type="term" value="C:cytosol"/>
    <property type="evidence" value="ECO:0007669"/>
    <property type="project" value="TreeGrafter"/>
</dbReference>
<dbReference type="KEGG" id="hha:Hhal_0013"/>
<dbReference type="Pfam" id="PF06167">
    <property type="entry name" value="Peptidase_M90"/>
    <property type="match status" value="1"/>
</dbReference>
<dbReference type="Gene3D" id="1.10.472.150">
    <property type="entry name" value="Glucose-regulated metallo-peptidase M90, N-terminal domain"/>
    <property type="match status" value="1"/>
</dbReference>
<dbReference type="GO" id="GO:0008237">
    <property type="term" value="F:metallopeptidase activity"/>
    <property type="evidence" value="ECO:0007669"/>
    <property type="project" value="InterPro"/>
</dbReference>